<proteinExistence type="predicted"/>
<feature type="region of interest" description="Disordered" evidence="1">
    <location>
        <begin position="117"/>
        <end position="151"/>
    </location>
</feature>
<keyword evidence="2" id="KW-0540">Nuclease</keyword>
<dbReference type="Gene3D" id="3.40.1800.10">
    <property type="entry name" value="His-Me finger endonucleases"/>
    <property type="match status" value="1"/>
</dbReference>
<dbReference type="Pfam" id="PF02945">
    <property type="entry name" value="Endonuclease_7"/>
    <property type="match status" value="1"/>
</dbReference>
<accession>A0A6B9SWM5</accession>
<dbReference type="InterPro" id="IPR004211">
    <property type="entry name" value="Endonuclease_7"/>
</dbReference>
<evidence type="ECO:0000313" key="3">
    <source>
        <dbReference type="Proteomes" id="UP000464416"/>
    </source>
</evidence>
<evidence type="ECO:0000313" key="2">
    <source>
        <dbReference type="EMBL" id="QHJ75337.1"/>
    </source>
</evidence>
<feature type="compositionally biased region" description="Basic and acidic residues" evidence="1">
    <location>
        <begin position="117"/>
        <end position="143"/>
    </location>
</feature>
<dbReference type="GO" id="GO:0004519">
    <property type="term" value="F:endonuclease activity"/>
    <property type="evidence" value="ECO:0007669"/>
    <property type="project" value="UniProtKB-KW"/>
</dbReference>
<evidence type="ECO:0000256" key="1">
    <source>
        <dbReference type="SAM" id="MobiDB-lite"/>
    </source>
</evidence>
<keyword evidence="2" id="KW-0378">Hydrolase</keyword>
<gene>
    <name evidence="2" type="ORF">SnaR1_gp25</name>
</gene>
<dbReference type="InterPro" id="IPR038563">
    <property type="entry name" value="Endonuclease_7_sf"/>
</dbReference>
<protein>
    <submittedName>
        <fullName evidence="2">Endonuclease VII</fullName>
    </submittedName>
</protein>
<dbReference type="InterPro" id="IPR044925">
    <property type="entry name" value="His-Me_finger_sf"/>
</dbReference>
<dbReference type="Proteomes" id="UP000464416">
    <property type="component" value="Segment"/>
</dbReference>
<organism evidence="2 3">
    <name type="scientific">Sphaerotilus phage vB_SnaP-R1</name>
    <dbReference type="NCBI Taxonomy" id="2696336"/>
    <lineage>
        <taxon>Viruses</taxon>
        <taxon>Duplodnaviria</taxon>
        <taxon>Heunggongvirae</taxon>
        <taxon>Uroviricota</taxon>
        <taxon>Caudoviricetes</taxon>
        <taxon>Autographivirales</taxon>
        <taxon>Autoscriptoviridae</taxon>
        <taxon>Natansvirus</taxon>
        <taxon>Natansvirus SnaPR1</taxon>
    </lineage>
</organism>
<name>A0A6B9SWM5_9CAUD</name>
<keyword evidence="2" id="KW-0255">Endonuclease</keyword>
<keyword evidence="3" id="KW-1185">Reference proteome</keyword>
<reference evidence="2 3" key="1">
    <citation type="submission" date="2019-12" db="EMBL/GenBank/DDBJ databases">
        <title>The first sequenced Sphaerotilus natans bacteriophage genome is one of a kind - characterization and potential to control this filamentous bacterium in WWTP.</title>
        <authorList>
            <person name="Ferreira R."/>
            <person name="Amado R."/>
            <person name="Padrao J."/>
            <person name="Ferreira V."/>
            <person name="Dias N.M."/>
            <person name="Melo L.D.R."/>
            <person name="Azeredo J."/>
            <person name="Santos S.B."/>
            <person name="Nicolau A."/>
        </authorList>
    </citation>
    <scope>NUCLEOTIDE SEQUENCE [LARGE SCALE GENOMIC DNA]</scope>
</reference>
<dbReference type="SUPFAM" id="SSF54060">
    <property type="entry name" value="His-Me finger endonucleases"/>
    <property type="match status" value="1"/>
</dbReference>
<dbReference type="EMBL" id="MN844877">
    <property type="protein sequence ID" value="QHJ75337.1"/>
    <property type="molecule type" value="Genomic_DNA"/>
</dbReference>
<sequence length="151" mass="16968">MSETQTSERVVKLARSMMRSYAHKLLKEQDGLCPLCGKPIDLSIKGEGVIDHDHDTGRIRGLLHRSCNAAEGKISNAAARWGAKSSSYADIIPYLKNLVAYLEKPPKNLIYPMHKTADEKKDDRNRKAREARAALKAKRELAIQRRQQGTT</sequence>